<dbReference type="RefSeq" id="WP_282001539.1">
    <property type="nucleotide sequence ID" value="NZ_AP027151.1"/>
</dbReference>
<organism evidence="8 9">
    <name type="scientific">Geotalea uraniireducens</name>
    <dbReference type="NCBI Taxonomy" id="351604"/>
    <lineage>
        <taxon>Bacteria</taxon>
        <taxon>Pseudomonadati</taxon>
        <taxon>Thermodesulfobacteriota</taxon>
        <taxon>Desulfuromonadia</taxon>
        <taxon>Geobacterales</taxon>
        <taxon>Geobacteraceae</taxon>
        <taxon>Geotalea</taxon>
    </lineage>
</organism>
<evidence type="ECO:0000259" key="7">
    <source>
        <dbReference type="Pfam" id="PF13087"/>
    </source>
</evidence>
<dbReference type="Proteomes" id="UP001317705">
    <property type="component" value="Chromosome"/>
</dbReference>
<accession>A0ABM8EGL8</accession>
<dbReference type="Pfam" id="PF13087">
    <property type="entry name" value="AAA_12"/>
    <property type="match status" value="1"/>
</dbReference>
<dbReference type="InterPro" id="IPR050534">
    <property type="entry name" value="Coronavir_polyprotein_1ab"/>
</dbReference>
<evidence type="ECO:0000256" key="5">
    <source>
        <dbReference type="ARBA" id="ARBA00022840"/>
    </source>
</evidence>
<dbReference type="SUPFAM" id="SSF52540">
    <property type="entry name" value="P-loop containing nucleoside triphosphate hydrolases"/>
    <property type="match status" value="1"/>
</dbReference>
<keyword evidence="5" id="KW-0067">ATP-binding</keyword>
<evidence type="ECO:0000313" key="9">
    <source>
        <dbReference type="Proteomes" id="UP001317705"/>
    </source>
</evidence>
<evidence type="ECO:0000256" key="3">
    <source>
        <dbReference type="ARBA" id="ARBA00022801"/>
    </source>
</evidence>
<evidence type="ECO:0000256" key="1">
    <source>
        <dbReference type="ARBA" id="ARBA00007913"/>
    </source>
</evidence>
<evidence type="ECO:0000256" key="4">
    <source>
        <dbReference type="ARBA" id="ARBA00022806"/>
    </source>
</evidence>
<evidence type="ECO:0000259" key="6">
    <source>
        <dbReference type="Pfam" id="PF13086"/>
    </source>
</evidence>
<dbReference type="Gene3D" id="3.40.50.300">
    <property type="entry name" value="P-loop containing nucleotide triphosphate hydrolases"/>
    <property type="match status" value="2"/>
</dbReference>
<feature type="domain" description="DNA2/NAM7 helicase-like C-terminal" evidence="7">
    <location>
        <begin position="1188"/>
        <end position="1411"/>
    </location>
</feature>
<evidence type="ECO:0000313" key="8">
    <source>
        <dbReference type="EMBL" id="BDV41537.1"/>
    </source>
</evidence>
<dbReference type="Pfam" id="PF13086">
    <property type="entry name" value="AAA_11"/>
    <property type="match status" value="1"/>
</dbReference>
<feature type="domain" description="DNA2/NAM7 helicase helicase" evidence="6">
    <location>
        <begin position="968"/>
        <end position="1034"/>
    </location>
</feature>
<protein>
    <recommendedName>
        <fullName evidence="10">DNA2/NAM7 helicase-like C-terminal domain-containing protein</fullName>
    </recommendedName>
</protein>
<dbReference type="InterPro" id="IPR041679">
    <property type="entry name" value="DNA2/NAM7-like_C"/>
</dbReference>
<keyword evidence="9" id="KW-1185">Reference proteome</keyword>
<dbReference type="PANTHER" id="PTHR43788:SF8">
    <property type="entry name" value="DNA-BINDING PROTEIN SMUBP-2"/>
    <property type="match status" value="1"/>
</dbReference>
<evidence type="ECO:0008006" key="10">
    <source>
        <dbReference type="Google" id="ProtNLM"/>
    </source>
</evidence>
<name>A0ABM8EGL8_9BACT</name>
<dbReference type="InterPro" id="IPR047187">
    <property type="entry name" value="SF1_C_Upf1"/>
</dbReference>
<keyword evidence="3" id="KW-0378">Hydrolase</keyword>
<dbReference type="PANTHER" id="PTHR43788">
    <property type="entry name" value="DNA2/NAM7 HELICASE FAMILY MEMBER"/>
    <property type="match status" value="1"/>
</dbReference>
<reference evidence="8 9" key="1">
    <citation type="submission" date="2022-12" db="EMBL/GenBank/DDBJ databases">
        <title>Polyphasic characterization of Geotalea uranireducens NIT-SL11 newly isolated from a complex of sewage sludge and microbially reduced graphene oxide.</title>
        <authorList>
            <person name="Xie L."/>
            <person name="Yoshida N."/>
            <person name="Meng L."/>
        </authorList>
    </citation>
    <scope>NUCLEOTIDE SEQUENCE [LARGE SCALE GENOMIC DNA]</scope>
    <source>
        <strain evidence="8 9">NIT-SL11</strain>
    </source>
</reference>
<dbReference type="CDD" id="cd18808">
    <property type="entry name" value="SF1_C_Upf1"/>
    <property type="match status" value="1"/>
</dbReference>
<gene>
    <name evidence="8" type="ORF">GURASL_04600</name>
</gene>
<sequence length="1468" mass="162417">MPQINKQALAQYIRSGCARQLALNLRPDNVRFGAERNAEGMPYPQSPRPGLRQIQEAGDEWQAEKLHDLTRTFPTGSVVGVPYQNQQGQTRYRTVTLDATRLRAASPVRFLVETEFDPAPQGGELEQALGLSPFRAAHQLEFAHLRPDIIVALPPGTFSRYLSPDGTPHDLPPNDARVQLRVIDIKMTAEPSPGYFAEVTYYSMALAAWLVDNQLDHEFVVVPDAAIWPGSHDASRLMVTYNEILTAGVQPTLAQLWDAMQEDLEPVPLEVFAFRVRRFFSVDVPNALGSHWQSLDWHVDNRCSFCEYLGENRGQNAQPPVAPHALHCLPTAATTDHLSRVAFVTQGARLSLVRGGVQQVQALAQRLPQDAVFDTHQALRATRTVVSARAAALQSRIATVAQQSGTSASMPKWTDLRLYISVDFDIGSAITVAFGLKGFWREPRAIQSPLTQPHSMQTWQATATIVTDRDIQAEQRELLAFLQRIHDILTWCQQQDTQNLSRPQLAGLTRSQQDDYRTKIQIYIWDTLQYEHLTRVVGRHLDHILANQNISYLAWLFPPEDLLENPDMVTRRSPLTIVRDVVRGLVAAPVEHYYSLLQVARHFHESGLPPNVATFNPHPLFTTPLSDQIPSERAHEIWSKVTTPNHWQTQLTRYQDTVTLRLRALETVAKRLEHELRTVLIQSAPVIRIEPPQRQSRVSADGQLWYNFARLNAALDDLDVQQVRAMPVHERVARFRSALLTQRLTGTAATQALQQLNVSTRPGLRVYELSADSVDLKAKPGDFSFALSPAADQAFLDRKISRMVRGTPLDTQLQQQLGNRFWRATMEAITAVTVIALDRNRGLVALAPKDGMPGILDSIERHGVASFAADVTLDPTNTDFFTRKLSASNGSGALQVLANPPLAAQRANARAVAATGQAGCRGPRRTAHRPPADFLWNATAMSGATTTQAPAAIQARLVAYLQSAGRSLNPSQVHAWQHALTHRASLIWGPPGTGKSLTVRAVIVGAILDAQARGQTIRVLLTASTYTAIDNVLADAAGDIEALLPGQCDRFRVRSRFQEPSTNTPQLTDVEIDRGNPSPVLMGLKGELERPTRCVLVGGTPEQVYNLLTSNQGSACDERFDLILVDEASQMDVAHSVLPFCAIAANGSIVLAGDHLQLPPIHKAEPPAGLEDMVGSIYEYWRSRYGVVECALDVNYRSNDTLVAFAREAGYRTALTSRSPNLRLELTSPLPVSQPGNWPITLHWTPEWTQLLDPDQPATCFVYEDGRSSQQNEFEADAVVALATLLHGRVASALSGEVDPLTGGVRPPSSTPYSTTEFWQKALGVVTPHRAQQAAIVSRLHQIFGASGAVADAIRDAVDTVERFQGQQRDVIIASYTLGDPDQIAEEDEFLMSLNRFNVVASRARAKLITLVTQEVVNHLSDELDTLRQSRLLKAYVESFCNDFRPMTLGYVTANGILQVDGVFKWRQ</sequence>
<keyword evidence="2" id="KW-0547">Nucleotide-binding</keyword>
<proteinExistence type="inferred from homology"/>
<keyword evidence="4" id="KW-0347">Helicase</keyword>
<dbReference type="InterPro" id="IPR041677">
    <property type="entry name" value="DNA2/NAM7_AAA_11"/>
</dbReference>
<evidence type="ECO:0000256" key="2">
    <source>
        <dbReference type="ARBA" id="ARBA00022741"/>
    </source>
</evidence>
<dbReference type="InterPro" id="IPR027417">
    <property type="entry name" value="P-loop_NTPase"/>
</dbReference>
<comment type="similarity">
    <text evidence="1">Belongs to the DNA2/NAM7 helicase family.</text>
</comment>
<dbReference type="EMBL" id="AP027151">
    <property type="protein sequence ID" value="BDV41537.1"/>
    <property type="molecule type" value="Genomic_DNA"/>
</dbReference>